<sequence>MICIDSLHISLNRFLLLTVGLWPYQQSKLVQLQFTLLFSVLATYILGQIKYLLEQMQHTCNELTDENEINIIRQYAICAKRYTIAFTLLVIFIAIILILYPIWSRVFYTLLFMNETRAHISPLLVTEYFVDKRYFYLIFFHTNAAFFIGLIAMLATGTMFIVYSQHTCGMFQITCYRIARTMTLETVRKNSLQDEYLIYKRLICAVDMHRKAMKFSNSTLSRFKIMFAFSIITGVMCGSLNIFLIFQITSFKCDIEELLLRLIFMMYLLTYMFVSNYIAQKIMDHNDNVFVTVYNGQWYVAPLQIQKMILFLLQRGTKAFTMNIAGLFVGSLEGAATVRNNLSKYLTYILEKNRNVMSYYSW</sequence>
<evidence type="ECO:0000256" key="5">
    <source>
        <dbReference type="ARBA" id="ARBA00022725"/>
    </source>
</evidence>
<dbReference type="GO" id="GO:0004984">
    <property type="term" value="F:olfactory receptor activity"/>
    <property type="evidence" value="ECO:0007669"/>
    <property type="project" value="InterPro"/>
</dbReference>
<keyword evidence="5 10" id="KW-0552">Olfaction</keyword>
<evidence type="ECO:0000256" key="8">
    <source>
        <dbReference type="ARBA" id="ARBA00023170"/>
    </source>
</evidence>
<evidence type="ECO:0000256" key="2">
    <source>
        <dbReference type="ARBA" id="ARBA00022475"/>
    </source>
</evidence>
<proteinExistence type="inferred from homology"/>
<keyword evidence="8 10" id="KW-0675">Receptor</keyword>
<accession>A0A6J1QQ51</accession>
<dbReference type="GO" id="GO:0007165">
    <property type="term" value="P:signal transduction"/>
    <property type="evidence" value="ECO:0007669"/>
    <property type="project" value="UniProtKB-KW"/>
</dbReference>
<evidence type="ECO:0000313" key="11">
    <source>
        <dbReference type="Proteomes" id="UP000504618"/>
    </source>
</evidence>
<feature type="transmembrane region" description="Helical" evidence="10">
    <location>
        <begin position="258"/>
        <end position="279"/>
    </location>
</feature>
<evidence type="ECO:0000256" key="6">
    <source>
        <dbReference type="ARBA" id="ARBA00022989"/>
    </source>
</evidence>
<comment type="similarity">
    <text evidence="10">Belongs to the insect chemoreceptor superfamily. Heteromeric odorant receptor channel (TC 1.A.69) family.</text>
</comment>
<dbReference type="Proteomes" id="UP000504618">
    <property type="component" value="Unplaced"/>
</dbReference>
<keyword evidence="7 10" id="KW-0472">Membrane</keyword>
<organism evidence="11 12">
    <name type="scientific">Temnothorax curvispinosus</name>
    <dbReference type="NCBI Taxonomy" id="300111"/>
    <lineage>
        <taxon>Eukaryota</taxon>
        <taxon>Metazoa</taxon>
        <taxon>Ecdysozoa</taxon>
        <taxon>Arthropoda</taxon>
        <taxon>Hexapoda</taxon>
        <taxon>Insecta</taxon>
        <taxon>Pterygota</taxon>
        <taxon>Neoptera</taxon>
        <taxon>Endopterygota</taxon>
        <taxon>Hymenoptera</taxon>
        <taxon>Apocrita</taxon>
        <taxon>Aculeata</taxon>
        <taxon>Formicoidea</taxon>
        <taxon>Formicidae</taxon>
        <taxon>Myrmicinae</taxon>
        <taxon>Temnothorax</taxon>
    </lineage>
</organism>
<keyword evidence="11" id="KW-1185">Reference proteome</keyword>
<gene>
    <name evidence="12" type="primary">LOC112462493</name>
</gene>
<keyword evidence="6 10" id="KW-1133">Transmembrane helix</keyword>
<dbReference type="RefSeq" id="XP_024884063.1">
    <property type="nucleotide sequence ID" value="XM_025028295.1"/>
</dbReference>
<dbReference type="GeneID" id="112462493"/>
<comment type="subcellular location">
    <subcellularLocation>
        <location evidence="1 10">Cell membrane</location>
        <topology evidence="1 10">Multi-pass membrane protein</topology>
    </subcellularLocation>
</comment>
<dbReference type="PANTHER" id="PTHR21137:SF35">
    <property type="entry name" value="ODORANT RECEPTOR 19A-RELATED"/>
    <property type="match status" value="1"/>
</dbReference>
<reference evidence="12" key="1">
    <citation type="submission" date="2025-08" db="UniProtKB">
        <authorList>
            <consortium name="RefSeq"/>
        </authorList>
    </citation>
    <scope>IDENTIFICATION</scope>
    <source>
        <tissue evidence="12">Whole body</tissue>
    </source>
</reference>
<feature type="transmembrane region" description="Helical" evidence="10">
    <location>
        <begin position="29"/>
        <end position="47"/>
    </location>
</feature>
<dbReference type="GO" id="GO:0005549">
    <property type="term" value="F:odorant binding"/>
    <property type="evidence" value="ECO:0007669"/>
    <property type="project" value="InterPro"/>
</dbReference>
<dbReference type="GO" id="GO:0005886">
    <property type="term" value="C:plasma membrane"/>
    <property type="evidence" value="ECO:0007669"/>
    <property type="project" value="UniProtKB-SubCell"/>
</dbReference>
<keyword evidence="9 10" id="KW-0807">Transducer</keyword>
<protein>
    <recommendedName>
        <fullName evidence="10">Odorant receptor</fullName>
    </recommendedName>
</protein>
<feature type="transmembrane region" description="Helical" evidence="10">
    <location>
        <begin position="223"/>
        <end position="246"/>
    </location>
</feature>
<keyword evidence="3 10" id="KW-0716">Sensory transduction</keyword>
<evidence type="ECO:0000256" key="3">
    <source>
        <dbReference type="ARBA" id="ARBA00022606"/>
    </source>
</evidence>
<keyword evidence="4 10" id="KW-0812">Transmembrane</keyword>
<dbReference type="InterPro" id="IPR004117">
    <property type="entry name" value="7tm6_olfct_rcpt"/>
</dbReference>
<comment type="caution">
    <text evidence="10">Lacks conserved residue(s) required for the propagation of feature annotation.</text>
</comment>
<keyword evidence="2" id="KW-1003">Cell membrane</keyword>
<dbReference type="PANTHER" id="PTHR21137">
    <property type="entry name" value="ODORANT RECEPTOR"/>
    <property type="match status" value="1"/>
</dbReference>
<dbReference type="OrthoDB" id="7548529at2759"/>
<dbReference type="Pfam" id="PF02949">
    <property type="entry name" value="7tm_6"/>
    <property type="match status" value="1"/>
</dbReference>
<feature type="transmembrane region" description="Helical" evidence="10">
    <location>
        <begin position="134"/>
        <end position="163"/>
    </location>
</feature>
<dbReference type="AlphaFoldDB" id="A0A6J1QQ51"/>
<evidence type="ECO:0000256" key="7">
    <source>
        <dbReference type="ARBA" id="ARBA00023136"/>
    </source>
</evidence>
<evidence type="ECO:0000256" key="1">
    <source>
        <dbReference type="ARBA" id="ARBA00004651"/>
    </source>
</evidence>
<evidence type="ECO:0000256" key="9">
    <source>
        <dbReference type="ARBA" id="ARBA00023224"/>
    </source>
</evidence>
<feature type="transmembrane region" description="Helical" evidence="10">
    <location>
        <begin position="82"/>
        <end position="103"/>
    </location>
</feature>
<evidence type="ECO:0000256" key="4">
    <source>
        <dbReference type="ARBA" id="ARBA00022692"/>
    </source>
</evidence>
<evidence type="ECO:0000313" key="12">
    <source>
        <dbReference type="RefSeq" id="XP_024884063.1"/>
    </source>
</evidence>
<evidence type="ECO:0000256" key="10">
    <source>
        <dbReference type="RuleBase" id="RU351113"/>
    </source>
</evidence>
<name>A0A6J1QQ51_9HYME</name>